<gene>
    <name evidence="2" type="ORF">Ade02nite_52740</name>
</gene>
<comment type="caution">
    <text evidence="2">The sequence shown here is derived from an EMBL/GenBank/DDBJ whole genome shotgun (WGS) entry which is preliminary data.</text>
</comment>
<evidence type="ECO:0000313" key="3">
    <source>
        <dbReference type="Proteomes" id="UP000609879"/>
    </source>
</evidence>
<dbReference type="Pfam" id="PF19733">
    <property type="entry name" value="DUF6223"/>
    <property type="match status" value="1"/>
</dbReference>
<name>A0ABQ3Y9F0_9ACTN</name>
<protein>
    <submittedName>
        <fullName evidence="2">Uncharacterized protein</fullName>
    </submittedName>
</protein>
<evidence type="ECO:0000313" key="2">
    <source>
        <dbReference type="EMBL" id="GID76633.1"/>
    </source>
</evidence>
<keyword evidence="3" id="KW-1185">Reference proteome</keyword>
<reference evidence="2 3" key="1">
    <citation type="submission" date="2021-01" db="EMBL/GenBank/DDBJ databases">
        <title>Whole genome shotgun sequence of Actinoplanes deccanensis NBRC 13994.</title>
        <authorList>
            <person name="Komaki H."/>
            <person name="Tamura T."/>
        </authorList>
    </citation>
    <scope>NUCLEOTIDE SEQUENCE [LARGE SCALE GENOMIC DNA]</scope>
    <source>
        <strain evidence="2 3">NBRC 13994</strain>
    </source>
</reference>
<dbReference type="EMBL" id="BOMI01000106">
    <property type="protein sequence ID" value="GID76633.1"/>
    <property type="molecule type" value="Genomic_DNA"/>
</dbReference>
<dbReference type="RefSeq" id="WP_203769437.1">
    <property type="nucleotide sequence ID" value="NZ_BAAABO010000045.1"/>
</dbReference>
<keyword evidence="1" id="KW-0812">Transmembrane</keyword>
<feature type="transmembrane region" description="Helical" evidence="1">
    <location>
        <begin position="81"/>
        <end position="101"/>
    </location>
</feature>
<proteinExistence type="predicted"/>
<evidence type="ECO:0000256" key="1">
    <source>
        <dbReference type="SAM" id="Phobius"/>
    </source>
</evidence>
<feature type="transmembrane region" description="Helical" evidence="1">
    <location>
        <begin position="50"/>
        <end position="69"/>
    </location>
</feature>
<dbReference type="InterPro" id="IPR045770">
    <property type="entry name" value="DUF6223"/>
</dbReference>
<dbReference type="Proteomes" id="UP000609879">
    <property type="component" value="Unassembled WGS sequence"/>
</dbReference>
<feature type="transmembrane region" description="Helical" evidence="1">
    <location>
        <begin position="19"/>
        <end position="38"/>
    </location>
</feature>
<keyword evidence="1" id="KW-1133">Transmembrane helix</keyword>
<keyword evidence="1" id="KW-0472">Membrane</keyword>
<organism evidence="2 3">
    <name type="scientific">Paractinoplanes deccanensis</name>
    <dbReference type="NCBI Taxonomy" id="113561"/>
    <lineage>
        <taxon>Bacteria</taxon>
        <taxon>Bacillati</taxon>
        <taxon>Actinomycetota</taxon>
        <taxon>Actinomycetes</taxon>
        <taxon>Micromonosporales</taxon>
        <taxon>Micromonosporaceae</taxon>
        <taxon>Paractinoplanes</taxon>
    </lineage>
</organism>
<sequence>MSAAEILAADAYGLTADRLIATTAALATLAGVVAGILAMVRPAGSLKPGIALATGLAGTITGILVVALADGGPGTGNGIVGGWAAIVFGLSSATLGALALLRRRRGFLDGGVDHVGADVRGRSS</sequence>
<accession>A0ABQ3Y9F0</accession>